<keyword evidence="5" id="KW-1185">Reference proteome</keyword>
<dbReference type="SMART" id="SM00849">
    <property type="entry name" value="Lactamase_B"/>
    <property type="match status" value="1"/>
</dbReference>
<dbReference type="EMBL" id="CP017634">
    <property type="protein sequence ID" value="ATW24365.1"/>
    <property type="molecule type" value="Genomic_DNA"/>
</dbReference>
<evidence type="ECO:0000259" key="3">
    <source>
        <dbReference type="SMART" id="SM01027"/>
    </source>
</evidence>
<name>A0A3G1KQG2_FORW1</name>
<proteinExistence type="predicted"/>
<gene>
    <name evidence="4" type="ORF">DCMF_05820</name>
</gene>
<protein>
    <submittedName>
        <fullName evidence="4">MBL fold hydrolase</fullName>
    </submittedName>
</protein>
<dbReference type="InterPro" id="IPR001279">
    <property type="entry name" value="Metallo-B-lactamas"/>
</dbReference>
<dbReference type="RefSeq" id="WP_236860200.1">
    <property type="nucleotide sequence ID" value="NZ_CP017634.1"/>
</dbReference>
<evidence type="ECO:0000256" key="1">
    <source>
        <dbReference type="ARBA" id="ARBA00022801"/>
    </source>
</evidence>
<dbReference type="AlphaFoldDB" id="A0A3G1KQG2"/>
<dbReference type="InterPro" id="IPR022712">
    <property type="entry name" value="Beta_Casp"/>
</dbReference>
<organism evidence="4 5">
    <name type="scientific">Formimonas warabiya</name>
    <dbReference type="NCBI Taxonomy" id="1761012"/>
    <lineage>
        <taxon>Bacteria</taxon>
        <taxon>Bacillati</taxon>
        <taxon>Bacillota</taxon>
        <taxon>Clostridia</taxon>
        <taxon>Eubacteriales</taxon>
        <taxon>Peptococcaceae</taxon>
        <taxon>Candidatus Formimonas</taxon>
    </lineage>
</organism>
<dbReference type="InterPro" id="IPR011108">
    <property type="entry name" value="RMMBL"/>
</dbReference>
<dbReference type="Pfam" id="PF10996">
    <property type="entry name" value="Beta-Casp"/>
    <property type="match status" value="1"/>
</dbReference>
<dbReference type="PANTHER" id="PTHR11203:SF37">
    <property type="entry name" value="INTEGRATOR COMPLEX SUBUNIT 11"/>
    <property type="match status" value="1"/>
</dbReference>
<dbReference type="SMART" id="SM01027">
    <property type="entry name" value="Beta-Casp"/>
    <property type="match status" value="1"/>
</dbReference>
<dbReference type="Gene3D" id="3.60.15.10">
    <property type="entry name" value="Ribonuclease Z/Hydroxyacylglutathione hydrolase-like"/>
    <property type="match status" value="1"/>
</dbReference>
<evidence type="ECO:0000313" key="4">
    <source>
        <dbReference type="EMBL" id="ATW24365.1"/>
    </source>
</evidence>
<dbReference type="CDD" id="cd16295">
    <property type="entry name" value="TTHA0252-CPSF-like_MBL-fold"/>
    <property type="match status" value="1"/>
</dbReference>
<dbReference type="InterPro" id="IPR036866">
    <property type="entry name" value="RibonucZ/Hydroxyglut_hydro"/>
</dbReference>
<feature type="domain" description="Metallo-beta-lactamase" evidence="2">
    <location>
        <begin position="16"/>
        <end position="234"/>
    </location>
</feature>
<evidence type="ECO:0000313" key="5">
    <source>
        <dbReference type="Proteomes" id="UP000323521"/>
    </source>
</evidence>
<dbReference type="Proteomes" id="UP000323521">
    <property type="component" value="Chromosome"/>
</dbReference>
<dbReference type="PANTHER" id="PTHR11203">
    <property type="entry name" value="CLEAVAGE AND POLYADENYLATION SPECIFICITY FACTOR FAMILY MEMBER"/>
    <property type="match status" value="1"/>
</dbReference>
<dbReference type="Gene3D" id="3.40.50.10890">
    <property type="match status" value="1"/>
</dbReference>
<dbReference type="InterPro" id="IPR050698">
    <property type="entry name" value="MBL"/>
</dbReference>
<evidence type="ECO:0000259" key="2">
    <source>
        <dbReference type="SMART" id="SM00849"/>
    </source>
</evidence>
<dbReference type="GO" id="GO:0016787">
    <property type="term" value="F:hydrolase activity"/>
    <property type="evidence" value="ECO:0007669"/>
    <property type="project" value="UniProtKB-KW"/>
</dbReference>
<keyword evidence="1 4" id="KW-0378">Hydrolase</keyword>
<reference evidence="4 5" key="1">
    <citation type="submission" date="2016-10" db="EMBL/GenBank/DDBJ databases">
        <title>Complete Genome Sequence of Peptococcaceae strain DCMF.</title>
        <authorList>
            <person name="Edwards R.J."/>
            <person name="Holland S.I."/>
            <person name="Deshpande N.P."/>
            <person name="Wong Y.K."/>
            <person name="Ertan H."/>
            <person name="Manefield M."/>
            <person name="Russell T.L."/>
            <person name="Lee M.J."/>
        </authorList>
    </citation>
    <scope>NUCLEOTIDE SEQUENCE [LARGE SCALE GENOMIC DNA]</scope>
    <source>
        <strain evidence="4 5">DCMF</strain>
    </source>
</reference>
<accession>A0A3G1KQG2</accession>
<dbReference type="Pfam" id="PF07521">
    <property type="entry name" value="RMMBL"/>
    <property type="match status" value="1"/>
</dbReference>
<dbReference type="GO" id="GO:0004521">
    <property type="term" value="F:RNA endonuclease activity"/>
    <property type="evidence" value="ECO:0007669"/>
    <property type="project" value="TreeGrafter"/>
</dbReference>
<sequence length="513" mass="57930">METIKITFCGAARVVTGSCYLLEHDHARFLVDCGMFQGNKVLKERNYGDFPFHPGDIDFVLLTHAHIDHSGLLPKLYQRGFSGPTYATGGTVELCQVMLPDSGHIQEMEVERKNRKLLRAGNNGLAPIYTALEAEECTKFFRKMNYDEEFEPAPGIHVIMRDAGHILGSAMLEIWFTEQGKKTKIVFTGDLGRSDRPIVKDPTVMEAADYLVMESTYGNRFHEQIENNEVAFADAINATFRRGGNVIIPAFAVDRTQDLLLTLNRMIEEGQIDPKSIYVDSPLAIAATEIFCKHPQYFDSETTEFMEEYGQCPFLLPNLNYSRTSEESMALNQIKQGAIIISASGMADAGRIKHHLKHNLWRPECTVIFVGYQAEGTLGRRIVDGERKVKIHGEEIAVRAKIMMLEGYSAHADQNELLHWLAGFKKLPEKIFITHGEELVAESFARLVQDRFHVETLVPCMGEAFDLTAKQFIEETCPITQEIPDHSEELYQLINSQLVALTPLLFCSLFPHH</sequence>
<dbReference type="SUPFAM" id="SSF56281">
    <property type="entry name" value="Metallo-hydrolase/oxidoreductase"/>
    <property type="match status" value="1"/>
</dbReference>
<dbReference type="KEGG" id="fwa:DCMF_05820"/>
<feature type="domain" description="Beta-Casp" evidence="3">
    <location>
        <begin position="256"/>
        <end position="382"/>
    </location>
</feature>
<dbReference type="Pfam" id="PF00753">
    <property type="entry name" value="Lactamase_B"/>
    <property type="match status" value="1"/>
</dbReference>